<accession>A0ABP1QKG4</accession>
<reference evidence="1 2" key="1">
    <citation type="submission" date="2024-08" db="EMBL/GenBank/DDBJ databases">
        <authorList>
            <person name="Cucini C."/>
            <person name="Frati F."/>
        </authorList>
    </citation>
    <scope>NUCLEOTIDE SEQUENCE [LARGE SCALE GENOMIC DNA]</scope>
</reference>
<evidence type="ECO:0000313" key="1">
    <source>
        <dbReference type="EMBL" id="CAL8105516.1"/>
    </source>
</evidence>
<comment type="caution">
    <text evidence="1">The sequence shown here is derived from an EMBL/GenBank/DDBJ whole genome shotgun (WGS) entry which is preliminary data.</text>
</comment>
<name>A0ABP1QKG4_9HEXA</name>
<keyword evidence="2" id="KW-1185">Reference proteome</keyword>
<dbReference type="EMBL" id="CAXLJM020000036">
    <property type="protein sequence ID" value="CAL8105516.1"/>
    <property type="molecule type" value="Genomic_DNA"/>
</dbReference>
<dbReference type="Proteomes" id="UP001642540">
    <property type="component" value="Unassembled WGS sequence"/>
</dbReference>
<sequence>MESLTSQIQHNVVDRELVEKWEAENNRLGSSSLTQAEADQKTCLKLPKLILEGYRDVLLSKMDKGNYRNANIPWAILTPAVEMTGNFTSLVASRELEAIHFPSFAALPEGEKSDYDNHEEFPAFLPD</sequence>
<organism evidence="1 2">
    <name type="scientific">Orchesella dallaii</name>
    <dbReference type="NCBI Taxonomy" id="48710"/>
    <lineage>
        <taxon>Eukaryota</taxon>
        <taxon>Metazoa</taxon>
        <taxon>Ecdysozoa</taxon>
        <taxon>Arthropoda</taxon>
        <taxon>Hexapoda</taxon>
        <taxon>Collembola</taxon>
        <taxon>Entomobryomorpha</taxon>
        <taxon>Entomobryoidea</taxon>
        <taxon>Orchesellidae</taxon>
        <taxon>Orchesellinae</taxon>
        <taxon>Orchesella</taxon>
    </lineage>
</organism>
<protein>
    <submittedName>
        <fullName evidence="1">Uncharacterized protein</fullName>
    </submittedName>
</protein>
<evidence type="ECO:0000313" key="2">
    <source>
        <dbReference type="Proteomes" id="UP001642540"/>
    </source>
</evidence>
<proteinExistence type="predicted"/>
<gene>
    <name evidence="1" type="ORF">ODALV1_LOCUS12091</name>
</gene>